<dbReference type="Pfam" id="PF18962">
    <property type="entry name" value="Por_Secre_tail"/>
    <property type="match status" value="1"/>
</dbReference>
<dbReference type="Gene3D" id="2.60.40.10">
    <property type="entry name" value="Immunoglobulins"/>
    <property type="match status" value="1"/>
</dbReference>
<accession>A0ABT0TKU0</accession>
<dbReference type="EMBL" id="JAMLJM010000001">
    <property type="protein sequence ID" value="MCL9808119.1"/>
    <property type="molecule type" value="Genomic_DNA"/>
</dbReference>
<dbReference type="SUPFAM" id="SSF49785">
    <property type="entry name" value="Galactose-binding domain-like"/>
    <property type="match status" value="1"/>
</dbReference>
<dbReference type="RefSeq" id="WP_250590952.1">
    <property type="nucleotide sequence ID" value="NZ_JAMLJM010000001.1"/>
</dbReference>
<organism evidence="6 7">
    <name type="scientific">Flavobacterium luminosum</name>
    <dbReference type="NCBI Taxonomy" id="2949086"/>
    <lineage>
        <taxon>Bacteria</taxon>
        <taxon>Pseudomonadati</taxon>
        <taxon>Bacteroidota</taxon>
        <taxon>Flavobacteriia</taxon>
        <taxon>Flavobacteriales</taxon>
        <taxon>Flavobacteriaceae</taxon>
        <taxon>Flavobacterium</taxon>
    </lineage>
</organism>
<evidence type="ECO:0000313" key="7">
    <source>
        <dbReference type="Proteomes" id="UP001317191"/>
    </source>
</evidence>
<evidence type="ECO:0000313" key="6">
    <source>
        <dbReference type="EMBL" id="MCL9808119.1"/>
    </source>
</evidence>
<protein>
    <submittedName>
        <fullName evidence="6">M12 family metallo-peptidase</fullName>
    </submittedName>
</protein>
<comment type="caution">
    <text evidence="6">The sequence shown here is derived from an EMBL/GenBank/DDBJ whole genome shotgun (WGS) entry which is preliminary data.</text>
</comment>
<dbReference type="InterPro" id="IPR024079">
    <property type="entry name" value="MetalloPept_cat_dom_sf"/>
</dbReference>
<dbReference type="PROSITE" id="PS51829">
    <property type="entry name" value="P_HOMO_B"/>
    <property type="match status" value="1"/>
</dbReference>
<dbReference type="Proteomes" id="UP001317191">
    <property type="component" value="Unassembled WGS sequence"/>
</dbReference>
<dbReference type="InterPro" id="IPR002884">
    <property type="entry name" value="P_dom"/>
</dbReference>
<evidence type="ECO:0000256" key="3">
    <source>
        <dbReference type="ARBA" id="ARBA00022801"/>
    </source>
</evidence>
<evidence type="ECO:0000259" key="5">
    <source>
        <dbReference type="PROSITE" id="PS51829"/>
    </source>
</evidence>
<keyword evidence="1" id="KW-0645">Protease</keyword>
<feature type="domain" description="P/Homo B" evidence="5">
    <location>
        <begin position="658"/>
        <end position="824"/>
    </location>
</feature>
<gene>
    <name evidence="6" type="ORF">NAT50_01980</name>
</gene>
<feature type="signal peptide" evidence="4">
    <location>
        <begin position="1"/>
        <end position="20"/>
    </location>
</feature>
<sequence length="913" mass="99306">MKRKLLFFSFCIFSNFYLNAQTKKLWHLENVKETNIEENARELKIEEYKVFSLNLNEFQNQLKKAPLKTAFKKNNDVIVTLPNASGELEEFRIVESSVFEPELQAKFPEIRSYRGQSLKNPATIAAFSVSPYNGVSAIIRSGESGKTIIIDPTEKGNTSTYKVFYKSSKKADGKFTCTTDDDANNLAQQLRQGVNLKNADDGKLRTFRLALSCTAEYANYFGATNASQVANVNAAYNATMTRVNGVFEMDFNATMIIIANNNNVIYYNPATDPYSDAANMTNWNNQLQTTLTNVIGEANYDVGHLFGATGGGGNAGCIGCVCVDGQKGRGYTSPADGIPSGDNFDIDYVAHELGHQFGGNHTFTFSSEGTIAQKEPGSGSTIMGYAGITGATDVQAHSDALFHAVSIQQVTVNIKTKSCPTITNISNATPTANAGADLILPKGTAFKLTGVGTDANPGDALTYIWEQFDDGTPTTTYPSTTKTSGPNFRTFTATISPTRNFPRLEDHLANGLNGNKWELVPNVARTLNFRFTVRDNKLGGGSNNSDDMTVTFSNSAGPFEVTSQATTGTTYLVGATTSVKWNVNNTNNLSGAANVNIKLSIDGGLTYPYTLASNTLNDGTENITLPAGVSAPFCRILVEPTANVFYAINTKDFAIGYTVTQQCVTYSSGNLNATIVEHNPLAYDVFNLNIPQDVIIKDVNVMTDISHRPNQLYTRISHPDGTAVVLYNTPTSKREGASVKCGNKTNQLLATFDDAGAVFDCTIADISTTTKIKPSGTLASFNGKHSNGTWKFRIADIDTVNPPSENSGTLNSFSIEICYQEIQSLDAKDFEFANFSLYPNPNKGNFTLKFDSESGKDIEVKIFDLRGRTISEKTYSNNGFFNQEINLKNVTSGVYLVNINDGIKKTTKRIVVE</sequence>
<dbReference type="InterPro" id="IPR013783">
    <property type="entry name" value="Ig-like_fold"/>
</dbReference>
<dbReference type="Gene3D" id="3.40.390.10">
    <property type="entry name" value="Collagenase (Catalytic Domain)"/>
    <property type="match status" value="1"/>
</dbReference>
<evidence type="ECO:0000256" key="1">
    <source>
        <dbReference type="ARBA" id="ARBA00022670"/>
    </source>
</evidence>
<dbReference type="Gene3D" id="2.60.120.260">
    <property type="entry name" value="Galactose-binding domain-like"/>
    <property type="match status" value="1"/>
</dbReference>
<dbReference type="SUPFAM" id="SSF55486">
    <property type="entry name" value="Metalloproteases ('zincins'), catalytic domain"/>
    <property type="match status" value="1"/>
</dbReference>
<dbReference type="NCBIfam" id="TIGR04183">
    <property type="entry name" value="Por_Secre_tail"/>
    <property type="match status" value="1"/>
</dbReference>
<name>A0ABT0TKU0_9FLAO</name>
<keyword evidence="2 4" id="KW-0732">Signal</keyword>
<evidence type="ECO:0000256" key="2">
    <source>
        <dbReference type="ARBA" id="ARBA00022729"/>
    </source>
</evidence>
<keyword evidence="7" id="KW-1185">Reference proteome</keyword>
<feature type="chain" id="PRO_5045720238" evidence="4">
    <location>
        <begin position="21"/>
        <end position="913"/>
    </location>
</feature>
<evidence type="ECO:0000256" key="4">
    <source>
        <dbReference type="SAM" id="SignalP"/>
    </source>
</evidence>
<dbReference type="InterPro" id="IPR026444">
    <property type="entry name" value="Secre_tail"/>
</dbReference>
<dbReference type="InterPro" id="IPR008979">
    <property type="entry name" value="Galactose-bd-like_sf"/>
</dbReference>
<proteinExistence type="predicted"/>
<dbReference type="Pfam" id="PF13583">
    <property type="entry name" value="Reprolysin_4"/>
    <property type="match status" value="1"/>
</dbReference>
<reference evidence="6 7" key="1">
    <citation type="submission" date="2022-05" db="EMBL/GenBank/DDBJ databases">
        <title>Flavobacterium sp., isolated from activated sludge.</title>
        <authorList>
            <person name="Ran Q."/>
        </authorList>
    </citation>
    <scope>NUCLEOTIDE SEQUENCE [LARGE SCALE GENOMIC DNA]</scope>
    <source>
        <strain evidence="6 7">HXWNR70</strain>
    </source>
</reference>
<keyword evidence="3" id="KW-0378">Hydrolase</keyword>